<evidence type="ECO:0000256" key="7">
    <source>
        <dbReference type="ARBA" id="ARBA00023316"/>
    </source>
</evidence>
<dbReference type="PANTHER" id="PTHR31375">
    <property type="match status" value="1"/>
</dbReference>
<keyword evidence="10" id="KW-0732">Signal</keyword>
<dbReference type="PROSITE" id="PS00502">
    <property type="entry name" value="POLYGALACTURONASE"/>
    <property type="match status" value="1"/>
</dbReference>
<keyword evidence="7" id="KW-0961">Cell wall biogenesis/degradation</keyword>
<evidence type="ECO:0000313" key="12">
    <source>
        <dbReference type="Proteomes" id="UP000826271"/>
    </source>
</evidence>
<accession>A0AAV6W8J7</accession>
<dbReference type="GO" id="GO:0005975">
    <property type="term" value="P:carbohydrate metabolic process"/>
    <property type="evidence" value="ECO:0007669"/>
    <property type="project" value="InterPro"/>
</dbReference>
<evidence type="ECO:0000313" key="11">
    <source>
        <dbReference type="EMBL" id="KAG8364777.1"/>
    </source>
</evidence>
<evidence type="ECO:0000256" key="5">
    <source>
        <dbReference type="ARBA" id="ARBA00022801"/>
    </source>
</evidence>
<keyword evidence="6 9" id="KW-0326">Glycosidase</keyword>
<dbReference type="GO" id="GO:0071555">
    <property type="term" value="P:cell wall organization"/>
    <property type="evidence" value="ECO:0007669"/>
    <property type="project" value="UniProtKB-KW"/>
</dbReference>
<dbReference type="SUPFAM" id="SSF51126">
    <property type="entry name" value="Pectin lyase-like"/>
    <property type="match status" value="1"/>
</dbReference>
<feature type="active site" evidence="8">
    <location>
        <position position="244"/>
    </location>
</feature>
<evidence type="ECO:0000256" key="3">
    <source>
        <dbReference type="ARBA" id="ARBA00022512"/>
    </source>
</evidence>
<feature type="chain" id="PRO_5043327930" description="Exopolygalacturonase" evidence="10">
    <location>
        <begin position="25"/>
        <end position="399"/>
    </location>
</feature>
<dbReference type="GO" id="GO:0004650">
    <property type="term" value="F:polygalacturonase activity"/>
    <property type="evidence" value="ECO:0007669"/>
    <property type="project" value="InterPro"/>
</dbReference>
<dbReference type="FunFam" id="2.160.20.10:FF:000004">
    <property type="entry name" value="Pectin lyase-like superfamily protein"/>
    <property type="match status" value="1"/>
</dbReference>
<dbReference type="InterPro" id="IPR000743">
    <property type="entry name" value="Glyco_hydro_28"/>
</dbReference>
<evidence type="ECO:0000256" key="4">
    <source>
        <dbReference type="ARBA" id="ARBA00022525"/>
    </source>
</evidence>
<keyword evidence="12" id="KW-1185">Reference proteome</keyword>
<sequence>MAMRCGFDIFVLLLFLCIIGVNSAIPPKIFDVVKYGAIADGKTDNTKAFVRAWKDACAYGGRSRVWIPKGTFMLGSVSFEGSCNGSMAFLIKGTLKASMDPRNMFTDTWIGFRYVNDLTVKGGGVLDGEGNVAWPYNDCRTNSQCKPLPATLRFDFITKSKVLNLRSINSKSTHFNIFACEDMEFSHVRLRAPANSPNTDGIHIGSSTNIKISHSIITTGDDCISMVSGSQNIEIYDVACGPGHGISIGSLGRSHDHEYVKGISVRNCSFIGSDNGVRIKTWSPSLYSVASNITFEDIVMQNPSNPIVIDQQYCPSSHCYLQGESSSAVQIKDVTFRNIWGISSTKVAVNLQCSGAMPCKNVKLINIDLGYNGPGGRATSMCSHVIGSSYGKQVPAGCL</sequence>
<evidence type="ECO:0000256" key="6">
    <source>
        <dbReference type="ARBA" id="ARBA00023295"/>
    </source>
</evidence>
<dbReference type="Pfam" id="PF00295">
    <property type="entry name" value="Glyco_hydro_28"/>
    <property type="match status" value="1"/>
</dbReference>
<keyword evidence="4" id="KW-0964">Secreted</keyword>
<dbReference type="SMART" id="SM00710">
    <property type="entry name" value="PbH1"/>
    <property type="match status" value="6"/>
</dbReference>
<gene>
    <name evidence="11" type="ORF">BUALT_Bualt18G0034000</name>
</gene>
<dbReference type="InterPro" id="IPR012334">
    <property type="entry name" value="Pectin_lyas_fold"/>
</dbReference>
<comment type="caution">
    <text evidence="11">The sequence shown here is derived from an EMBL/GenBank/DDBJ whole genome shotgun (WGS) entry which is preliminary data.</text>
</comment>
<evidence type="ECO:0000256" key="8">
    <source>
        <dbReference type="PROSITE-ProRule" id="PRU10052"/>
    </source>
</evidence>
<evidence type="ECO:0000256" key="2">
    <source>
        <dbReference type="ARBA" id="ARBA00008834"/>
    </source>
</evidence>
<evidence type="ECO:0000256" key="1">
    <source>
        <dbReference type="ARBA" id="ARBA00004191"/>
    </source>
</evidence>
<name>A0AAV6W8J7_9LAMI</name>
<dbReference type="EMBL" id="WHWC01000018">
    <property type="protein sequence ID" value="KAG8364777.1"/>
    <property type="molecule type" value="Genomic_DNA"/>
</dbReference>
<feature type="signal peptide" evidence="10">
    <location>
        <begin position="1"/>
        <end position="24"/>
    </location>
</feature>
<dbReference type="InterPro" id="IPR011050">
    <property type="entry name" value="Pectin_lyase_fold/virulence"/>
</dbReference>
<comment type="similarity">
    <text evidence="2 9">Belongs to the glycosyl hydrolase 28 family.</text>
</comment>
<evidence type="ECO:0000256" key="9">
    <source>
        <dbReference type="RuleBase" id="RU361169"/>
    </source>
</evidence>
<dbReference type="AlphaFoldDB" id="A0AAV6W8J7"/>
<evidence type="ECO:0000256" key="10">
    <source>
        <dbReference type="SAM" id="SignalP"/>
    </source>
</evidence>
<dbReference type="Proteomes" id="UP000826271">
    <property type="component" value="Unassembled WGS sequence"/>
</dbReference>
<evidence type="ECO:0008006" key="13">
    <source>
        <dbReference type="Google" id="ProtNLM"/>
    </source>
</evidence>
<organism evidence="11 12">
    <name type="scientific">Buddleja alternifolia</name>
    <dbReference type="NCBI Taxonomy" id="168488"/>
    <lineage>
        <taxon>Eukaryota</taxon>
        <taxon>Viridiplantae</taxon>
        <taxon>Streptophyta</taxon>
        <taxon>Embryophyta</taxon>
        <taxon>Tracheophyta</taxon>
        <taxon>Spermatophyta</taxon>
        <taxon>Magnoliopsida</taxon>
        <taxon>eudicotyledons</taxon>
        <taxon>Gunneridae</taxon>
        <taxon>Pentapetalae</taxon>
        <taxon>asterids</taxon>
        <taxon>lamiids</taxon>
        <taxon>Lamiales</taxon>
        <taxon>Scrophulariaceae</taxon>
        <taxon>Buddlejeae</taxon>
        <taxon>Buddleja</taxon>
    </lineage>
</organism>
<dbReference type="InterPro" id="IPR006626">
    <property type="entry name" value="PbH1"/>
</dbReference>
<comment type="subcellular location">
    <subcellularLocation>
        <location evidence="1">Secreted</location>
        <location evidence="1">Cell wall</location>
    </subcellularLocation>
</comment>
<protein>
    <recommendedName>
        <fullName evidence="13">Exopolygalacturonase</fullName>
    </recommendedName>
</protein>
<proteinExistence type="inferred from homology"/>
<keyword evidence="3" id="KW-0134">Cell wall</keyword>
<dbReference type="Gene3D" id="2.160.20.10">
    <property type="entry name" value="Single-stranded right-handed beta-helix, Pectin lyase-like"/>
    <property type="match status" value="1"/>
</dbReference>
<keyword evidence="5 9" id="KW-0378">Hydrolase</keyword>
<reference evidence="11" key="1">
    <citation type="submission" date="2019-10" db="EMBL/GenBank/DDBJ databases">
        <authorList>
            <person name="Zhang R."/>
            <person name="Pan Y."/>
            <person name="Wang J."/>
            <person name="Ma R."/>
            <person name="Yu S."/>
        </authorList>
    </citation>
    <scope>NUCLEOTIDE SEQUENCE</scope>
    <source>
        <strain evidence="11">LA-IB0</strain>
        <tissue evidence="11">Leaf</tissue>
    </source>
</reference>